<protein>
    <recommendedName>
        <fullName evidence="1">LysM domain-containing protein</fullName>
    </recommendedName>
</protein>
<organism evidence="2 3">
    <name type="scientific">Demequina litorisediminis</name>
    <dbReference type="NCBI Taxonomy" id="1849022"/>
    <lineage>
        <taxon>Bacteria</taxon>
        <taxon>Bacillati</taxon>
        <taxon>Actinomycetota</taxon>
        <taxon>Actinomycetes</taxon>
        <taxon>Micrococcales</taxon>
        <taxon>Demequinaceae</taxon>
        <taxon>Demequina</taxon>
    </lineage>
</organism>
<dbReference type="PROSITE" id="PS51782">
    <property type="entry name" value="LYSM"/>
    <property type="match status" value="1"/>
</dbReference>
<evidence type="ECO:0000313" key="2">
    <source>
        <dbReference type="EMBL" id="GMA33954.1"/>
    </source>
</evidence>
<comment type="caution">
    <text evidence="2">The sequence shown here is derived from an EMBL/GenBank/DDBJ whole genome shotgun (WGS) entry which is preliminary data.</text>
</comment>
<dbReference type="Proteomes" id="UP001157125">
    <property type="component" value="Unassembled WGS sequence"/>
</dbReference>
<name>A0ABQ6I843_9MICO</name>
<dbReference type="SUPFAM" id="SSF54106">
    <property type="entry name" value="LysM domain"/>
    <property type="match status" value="1"/>
</dbReference>
<dbReference type="SUPFAM" id="SSF53955">
    <property type="entry name" value="Lysozyme-like"/>
    <property type="match status" value="1"/>
</dbReference>
<dbReference type="InterPro" id="IPR008258">
    <property type="entry name" value="Transglycosylase_SLT_dom_1"/>
</dbReference>
<dbReference type="InterPro" id="IPR018392">
    <property type="entry name" value="LysM"/>
</dbReference>
<reference evidence="3" key="1">
    <citation type="journal article" date="2019" name="Int. J. Syst. Evol. Microbiol.">
        <title>The Global Catalogue of Microorganisms (GCM) 10K type strain sequencing project: providing services to taxonomists for standard genome sequencing and annotation.</title>
        <authorList>
            <consortium name="The Broad Institute Genomics Platform"/>
            <consortium name="The Broad Institute Genome Sequencing Center for Infectious Disease"/>
            <person name="Wu L."/>
            <person name="Ma J."/>
        </authorList>
    </citation>
    <scope>NUCLEOTIDE SEQUENCE [LARGE SCALE GENOMIC DNA]</scope>
    <source>
        <strain evidence="3">NBRC 112299</strain>
    </source>
</reference>
<gene>
    <name evidence="2" type="ORF">GCM10025876_01580</name>
</gene>
<evidence type="ECO:0000259" key="1">
    <source>
        <dbReference type="PROSITE" id="PS51782"/>
    </source>
</evidence>
<evidence type="ECO:0000313" key="3">
    <source>
        <dbReference type="Proteomes" id="UP001157125"/>
    </source>
</evidence>
<dbReference type="CDD" id="cd00254">
    <property type="entry name" value="LT-like"/>
    <property type="match status" value="1"/>
</dbReference>
<dbReference type="CDD" id="cd00118">
    <property type="entry name" value="LysM"/>
    <property type="match status" value="1"/>
</dbReference>
<dbReference type="InterPro" id="IPR023346">
    <property type="entry name" value="Lysozyme-like_dom_sf"/>
</dbReference>
<dbReference type="Gene3D" id="3.10.350.10">
    <property type="entry name" value="LysM domain"/>
    <property type="match status" value="1"/>
</dbReference>
<proteinExistence type="predicted"/>
<dbReference type="PANTHER" id="PTHR37423">
    <property type="entry name" value="SOLUBLE LYTIC MUREIN TRANSGLYCOSYLASE-RELATED"/>
    <property type="match status" value="1"/>
</dbReference>
<dbReference type="SMART" id="SM00257">
    <property type="entry name" value="LysM"/>
    <property type="match status" value="1"/>
</dbReference>
<dbReference type="Pfam" id="PF01464">
    <property type="entry name" value="SLT"/>
    <property type="match status" value="1"/>
</dbReference>
<accession>A0ABQ6I843</accession>
<sequence>MSGDTLSGIASKHGVSVSDLVKANGLSSASLIRIGQKATVPGGTVTGLVGDTFAGRTYAAGTVGAANQNKATLNAMTVPSRDQMQSMVVAAANRYRVDPALAQAIAFQESGFNMRAVSPANAVGVMQVIPTSGEWASDLVGRDLNLLNPVDNVEAGVAILKHLTRGGRALDTAIAGYYQGEAGVAKYGMYSDTKQYVASVKSLMGRF</sequence>
<dbReference type="EMBL" id="BSUN01000001">
    <property type="protein sequence ID" value="GMA33954.1"/>
    <property type="molecule type" value="Genomic_DNA"/>
</dbReference>
<dbReference type="PANTHER" id="PTHR37423:SF2">
    <property type="entry name" value="MEMBRANE-BOUND LYTIC MUREIN TRANSGLYCOSYLASE C"/>
    <property type="match status" value="1"/>
</dbReference>
<dbReference type="Gene3D" id="1.10.530.10">
    <property type="match status" value="1"/>
</dbReference>
<dbReference type="Pfam" id="PF01476">
    <property type="entry name" value="LysM"/>
    <property type="match status" value="1"/>
</dbReference>
<keyword evidence="3" id="KW-1185">Reference proteome</keyword>
<feature type="domain" description="LysM" evidence="1">
    <location>
        <begin position="1"/>
        <end position="40"/>
    </location>
</feature>
<dbReference type="InterPro" id="IPR036779">
    <property type="entry name" value="LysM_dom_sf"/>
</dbReference>